<dbReference type="InterPro" id="IPR036236">
    <property type="entry name" value="Znf_C2H2_sf"/>
</dbReference>
<dbReference type="InterPro" id="IPR051007">
    <property type="entry name" value="creA/MIG_C2H2-ZnF"/>
</dbReference>
<dbReference type="PANTHER" id="PTHR47428">
    <property type="entry name" value="REGULATORY PROTEIN MIG1-RELATED"/>
    <property type="match status" value="1"/>
</dbReference>
<dbReference type="Pfam" id="PF00096">
    <property type="entry name" value="zf-C2H2"/>
    <property type="match status" value="2"/>
</dbReference>
<evidence type="ECO:0000256" key="1">
    <source>
        <dbReference type="ARBA" id="ARBA00004123"/>
    </source>
</evidence>
<evidence type="ECO:0000256" key="7">
    <source>
        <dbReference type="ARBA" id="ARBA00023163"/>
    </source>
</evidence>
<protein>
    <submittedName>
        <fullName evidence="12">Transcriptional repressor</fullName>
    </submittedName>
</protein>
<sequence>MPRTDSKASTSEPYDSLPSPTASTMSQSSAGGPAQKKKHVCPTCDRAFTTSGHLARHSRVHTGEKNHKCPFPGCETRCSRQDNLQQHYRIHLSPGSRRTSSRSSRSSRGMGSRRGANSGLAPSSSGNLSYPSPDSPPALTSSLTNLPIPPPPLSPPPLEPAHPNGPHGRSLYVQHSPPPDSPPPLAPATLPATMHHQQQSQFIVSRSSNSSSPDGMYHASFSSSMPMNGSSSHSPTIPVPGYSYRAGTSTYQEQATGASGGYTYVHTTPVSSSSSSDYANSAPNPHSLPHINTLNYNSSLSRSGSPHNSSAPVSAAASPLSSVSSRHSISHISHAQSYPPLQSQSSIQSIGHSPSPVSANSHSPQGQMLPSVSTLSSSLSNPPTPTTYSNMYSDHSTSSNDNLSHYDNHIVNPPPSTSSSPHSMPTANANYSPALSVQSSGSAGSMPTVAQPLSHHGSNQNILGPSLSRFESPPPVLPPVLAIQGYSTNGNNGHDTRMIEERYSSNHGGQSPASVHQRSYSDRYETHSSRGYGNARYSDGGDAYMGHHAATVPSNAYGGYGGPIGGVSLGHGAWKTESGLGRNMKGIGALVQ</sequence>
<reference evidence="12 13" key="1">
    <citation type="submission" date="2024-01" db="EMBL/GenBank/DDBJ databases">
        <title>A draft genome for the cacao thread blight pathogen Marasmiellus scandens.</title>
        <authorList>
            <person name="Baruah I.K."/>
            <person name="Leung J."/>
            <person name="Bukari Y."/>
            <person name="Amoako-Attah I."/>
            <person name="Meinhardt L.W."/>
            <person name="Bailey B.A."/>
            <person name="Cohen S.P."/>
        </authorList>
    </citation>
    <scope>NUCLEOTIDE SEQUENCE [LARGE SCALE GENOMIC DNA]</scope>
    <source>
        <strain evidence="12 13">GH-19</strain>
    </source>
</reference>
<evidence type="ECO:0000256" key="4">
    <source>
        <dbReference type="ARBA" id="ARBA00022771"/>
    </source>
</evidence>
<feature type="compositionally biased region" description="Polar residues" evidence="10">
    <location>
        <begin position="120"/>
        <end position="132"/>
    </location>
</feature>
<feature type="compositionally biased region" description="Low complexity" evidence="10">
    <location>
        <begin position="93"/>
        <end position="119"/>
    </location>
</feature>
<proteinExistence type="predicted"/>
<dbReference type="PANTHER" id="PTHR47428:SF1">
    <property type="entry name" value="REGULATORY PROTEIN MIG1-RELATED"/>
    <property type="match status" value="1"/>
</dbReference>
<evidence type="ECO:0000313" key="12">
    <source>
        <dbReference type="EMBL" id="KAK7453400.1"/>
    </source>
</evidence>
<feature type="region of interest" description="Disordered" evidence="10">
    <location>
        <begin position="269"/>
        <end position="475"/>
    </location>
</feature>
<feature type="compositionally biased region" description="Low complexity" evidence="10">
    <location>
        <begin position="220"/>
        <end position="234"/>
    </location>
</feature>
<evidence type="ECO:0000259" key="11">
    <source>
        <dbReference type="PROSITE" id="PS50157"/>
    </source>
</evidence>
<feature type="domain" description="C2H2-type" evidence="11">
    <location>
        <begin position="67"/>
        <end position="96"/>
    </location>
</feature>
<accession>A0ABR1J7P9</accession>
<keyword evidence="13" id="KW-1185">Reference proteome</keyword>
<keyword evidence="3" id="KW-0677">Repeat</keyword>
<keyword evidence="8" id="KW-0539">Nucleus</keyword>
<evidence type="ECO:0000256" key="2">
    <source>
        <dbReference type="ARBA" id="ARBA00022723"/>
    </source>
</evidence>
<dbReference type="SMART" id="SM00355">
    <property type="entry name" value="ZnF_C2H2"/>
    <property type="match status" value="2"/>
</dbReference>
<comment type="subcellular location">
    <subcellularLocation>
        <location evidence="1">Nucleus</location>
    </subcellularLocation>
</comment>
<feature type="compositionally biased region" description="Polar residues" evidence="10">
    <location>
        <begin position="505"/>
        <end position="518"/>
    </location>
</feature>
<feature type="compositionally biased region" description="Basic and acidic residues" evidence="10">
    <location>
        <begin position="519"/>
        <end position="528"/>
    </location>
</feature>
<feature type="compositionally biased region" description="Low complexity" evidence="10">
    <location>
        <begin position="368"/>
        <end position="393"/>
    </location>
</feature>
<gene>
    <name evidence="12" type="primary">NRG1_1</name>
    <name evidence="12" type="ORF">VKT23_011665</name>
</gene>
<dbReference type="SUPFAM" id="SSF57667">
    <property type="entry name" value="beta-beta-alpha zinc fingers"/>
    <property type="match status" value="1"/>
</dbReference>
<feature type="compositionally biased region" description="Polar residues" evidence="10">
    <location>
        <begin position="394"/>
        <end position="405"/>
    </location>
</feature>
<feature type="compositionally biased region" description="Low complexity" evidence="10">
    <location>
        <begin position="305"/>
        <end position="356"/>
    </location>
</feature>
<evidence type="ECO:0000256" key="9">
    <source>
        <dbReference type="PROSITE-ProRule" id="PRU00042"/>
    </source>
</evidence>
<evidence type="ECO:0000313" key="13">
    <source>
        <dbReference type="Proteomes" id="UP001498398"/>
    </source>
</evidence>
<feature type="compositionally biased region" description="Polar residues" evidence="10">
    <location>
        <begin position="277"/>
        <end position="304"/>
    </location>
</feature>
<keyword evidence="2" id="KW-0479">Metal-binding</keyword>
<dbReference type="InterPro" id="IPR013087">
    <property type="entry name" value="Znf_C2H2_type"/>
</dbReference>
<feature type="compositionally biased region" description="Polar residues" evidence="10">
    <location>
        <begin position="357"/>
        <end position="366"/>
    </location>
</feature>
<dbReference type="Proteomes" id="UP001498398">
    <property type="component" value="Unassembled WGS sequence"/>
</dbReference>
<feature type="compositionally biased region" description="Pro residues" evidence="10">
    <location>
        <begin position="176"/>
        <end position="186"/>
    </location>
</feature>
<keyword evidence="6" id="KW-0805">Transcription regulation</keyword>
<keyword evidence="4 9" id="KW-0863">Zinc-finger</keyword>
<evidence type="ECO:0000256" key="3">
    <source>
        <dbReference type="ARBA" id="ARBA00022737"/>
    </source>
</evidence>
<evidence type="ECO:0000256" key="6">
    <source>
        <dbReference type="ARBA" id="ARBA00023015"/>
    </source>
</evidence>
<feature type="domain" description="C2H2-type" evidence="11">
    <location>
        <begin position="39"/>
        <end position="66"/>
    </location>
</feature>
<feature type="region of interest" description="Disordered" evidence="10">
    <location>
        <begin position="88"/>
        <end position="238"/>
    </location>
</feature>
<dbReference type="EMBL" id="JBANRG010000026">
    <property type="protein sequence ID" value="KAK7453400.1"/>
    <property type="molecule type" value="Genomic_DNA"/>
</dbReference>
<feature type="compositionally biased region" description="Polar residues" evidence="10">
    <location>
        <begin position="426"/>
        <end position="445"/>
    </location>
</feature>
<evidence type="ECO:0000256" key="8">
    <source>
        <dbReference type="ARBA" id="ARBA00023242"/>
    </source>
</evidence>
<feature type="region of interest" description="Disordered" evidence="10">
    <location>
        <begin position="503"/>
        <end position="533"/>
    </location>
</feature>
<organism evidence="12 13">
    <name type="scientific">Marasmiellus scandens</name>
    <dbReference type="NCBI Taxonomy" id="2682957"/>
    <lineage>
        <taxon>Eukaryota</taxon>
        <taxon>Fungi</taxon>
        <taxon>Dikarya</taxon>
        <taxon>Basidiomycota</taxon>
        <taxon>Agaricomycotina</taxon>
        <taxon>Agaricomycetes</taxon>
        <taxon>Agaricomycetidae</taxon>
        <taxon>Agaricales</taxon>
        <taxon>Marasmiineae</taxon>
        <taxon>Omphalotaceae</taxon>
        <taxon>Marasmiellus</taxon>
    </lineage>
</organism>
<keyword evidence="5" id="KW-0862">Zinc</keyword>
<feature type="compositionally biased region" description="Polar residues" evidence="10">
    <location>
        <begin position="195"/>
        <end position="213"/>
    </location>
</feature>
<feature type="compositionally biased region" description="Pro residues" evidence="10">
    <location>
        <begin position="147"/>
        <end position="160"/>
    </location>
</feature>
<dbReference type="PROSITE" id="PS50157">
    <property type="entry name" value="ZINC_FINGER_C2H2_2"/>
    <property type="match status" value="2"/>
</dbReference>
<evidence type="ECO:0000256" key="5">
    <source>
        <dbReference type="ARBA" id="ARBA00022833"/>
    </source>
</evidence>
<feature type="region of interest" description="Disordered" evidence="10">
    <location>
        <begin position="1"/>
        <end position="40"/>
    </location>
</feature>
<keyword evidence="7" id="KW-0804">Transcription</keyword>
<name>A0ABR1J7P9_9AGAR</name>
<dbReference type="Gene3D" id="3.30.160.60">
    <property type="entry name" value="Classic Zinc Finger"/>
    <property type="match status" value="2"/>
</dbReference>
<comment type="caution">
    <text evidence="12">The sequence shown here is derived from an EMBL/GenBank/DDBJ whole genome shotgun (WGS) entry which is preliminary data.</text>
</comment>
<feature type="compositionally biased region" description="Polar residues" evidence="10">
    <location>
        <begin position="7"/>
        <end position="30"/>
    </location>
</feature>
<dbReference type="PROSITE" id="PS00028">
    <property type="entry name" value="ZINC_FINGER_C2H2_1"/>
    <property type="match status" value="2"/>
</dbReference>
<evidence type="ECO:0000256" key="10">
    <source>
        <dbReference type="SAM" id="MobiDB-lite"/>
    </source>
</evidence>